<evidence type="ECO:0000313" key="5">
    <source>
        <dbReference type="Proteomes" id="UP001359559"/>
    </source>
</evidence>
<keyword evidence="5" id="KW-1185">Reference proteome</keyword>
<dbReference type="Proteomes" id="UP001359559">
    <property type="component" value="Unassembled WGS sequence"/>
</dbReference>
<dbReference type="Gene3D" id="6.10.140.1620">
    <property type="match status" value="1"/>
</dbReference>
<gene>
    <name evidence="4" type="ORF">RJT34_17285</name>
</gene>
<comment type="caution">
    <text evidence="4">The sequence shown here is derived from an EMBL/GenBank/DDBJ whole genome shotgun (WGS) entry which is preliminary data.</text>
</comment>
<accession>A0AAN9PDM7</accession>
<evidence type="ECO:0000256" key="1">
    <source>
        <dbReference type="ARBA" id="ARBA00010020"/>
    </source>
</evidence>
<evidence type="ECO:0000256" key="3">
    <source>
        <dbReference type="SAM" id="Phobius"/>
    </source>
</evidence>
<reference evidence="4 5" key="1">
    <citation type="submission" date="2024-01" db="EMBL/GenBank/DDBJ databases">
        <title>The genomes of 5 underutilized Papilionoideae crops provide insights into root nodulation and disease resistance.</title>
        <authorList>
            <person name="Yuan L."/>
        </authorList>
    </citation>
    <scope>NUCLEOTIDE SEQUENCE [LARGE SCALE GENOMIC DNA]</scope>
    <source>
        <strain evidence="4">LY-2023</strain>
        <tissue evidence="4">Leaf</tissue>
    </source>
</reference>
<evidence type="ECO:0000313" key="4">
    <source>
        <dbReference type="EMBL" id="KAK7294396.1"/>
    </source>
</evidence>
<sequence>MEAQTPNQITAFVTQPISNEASNYDEVYMHQSLLFDDSLKDYVVKALVNTMDYLGSLTYKVNDLLDEKVVEVSVAEPRVSCIEQKFASAAVMLKLLLSPYFLYGLLDGRLILTNLMDFSKYTFLVLWFLYKMIWLLAGILVAAFG</sequence>
<feature type="transmembrane region" description="Helical" evidence="3">
    <location>
        <begin position="86"/>
        <end position="103"/>
    </location>
</feature>
<dbReference type="PANTHER" id="PTHR10460:SF10">
    <property type="entry name" value="PROTEIN ABIL3"/>
    <property type="match status" value="1"/>
</dbReference>
<proteinExistence type="inferred from homology"/>
<dbReference type="InterPro" id="IPR028457">
    <property type="entry name" value="ABI"/>
</dbReference>
<name>A0AAN9PDM7_CLITE</name>
<organism evidence="4 5">
    <name type="scientific">Clitoria ternatea</name>
    <name type="common">Butterfly pea</name>
    <dbReference type="NCBI Taxonomy" id="43366"/>
    <lineage>
        <taxon>Eukaryota</taxon>
        <taxon>Viridiplantae</taxon>
        <taxon>Streptophyta</taxon>
        <taxon>Embryophyta</taxon>
        <taxon>Tracheophyta</taxon>
        <taxon>Spermatophyta</taxon>
        <taxon>Magnoliopsida</taxon>
        <taxon>eudicotyledons</taxon>
        <taxon>Gunneridae</taxon>
        <taxon>Pentapetalae</taxon>
        <taxon>rosids</taxon>
        <taxon>fabids</taxon>
        <taxon>Fabales</taxon>
        <taxon>Fabaceae</taxon>
        <taxon>Papilionoideae</taxon>
        <taxon>50 kb inversion clade</taxon>
        <taxon>NPAAA clade</taxon>
        <taxon>indigoferoid/millettioid clade</taxon>
        <taxon>Phaseoleae</taxon>
        <taxon>Clitoria</taxon>
    </lineage>
</organism>
<keyword evidence="3" id="KW-1133">Transmembrane helix</keyword>
<protein>
    <submittedName>
        <fullName evidence="4">Uncharacterized protein</fullName>
    </submittedName>
</protein>
<comment type="similarity">
    <text evidence="1">Belongs to the ABI family.</text>
</comment>
<dbReference type="AlphaFoldDB" id="A0AAN9PDM7"/>
<keyword evidence="3" id="KW-0472">Membrane</keyword>
<evidence type="ECO:0000256" key="2">
    <source>
        <dbReference type="ARBA" id="ARBA00025223"/>
    </source>
</evidence>
<dbReference type="PANTHER" id="PTHR10460">
    <property type="entry name" value="ABL INTERACTOR FAMILY MEMBER"/>
    <property type="match status" value="1"/>
</dbReference>
<keyword evidence="3" id="KW-0812">Transmembrane</keyword>
<comment type="function">
    <text evidence="2">Involved in regulation of actin and microtubule organization. Part of a WAVE complex that activates the Arp2/3 complex.</text>
</comment>
<dbReference type="EMBL" id="JAYKXN010000004">
    <property type="protein sequence ID" value="KAK7294396.1"/>
    <property type="molecule type" value="Genomic_DNA"/>
</dbReference>
<feature type="transmembrane region" description="Helical" evidence="3">
    <location>
        <begin position="123"/>
        <end position="144"/>
    </location>
</feature>